<evidence type="ECO:0000256" key="1">
    <source>
        <dbReference type="ARBA" id="ARBA00004651"/>
    </source>
</evidence>
<dbReference type="GeneID" id="36605650"/>
<dbReference type="GO" id="GO:0140359">
    <property type="term" value="F:ABC-type transporter activity"/>
    <property type="evidence" value="ECO:0007669"/>
    <property type="project" value="InterPro"/>
</dbReference>
<feature type="transmembrane region" description="Helical" evidence="9">
    <location>
        <begin position="404"/>
        <end position="425"/>
    </location>
</feature>
<keyword evidence="7 9" id="KW-1133">Transmembrane helix</keyword>
<dbReference type="SUPFAM" id="SSF90123">
    <property type="entry name" value="ABC transporter transmembrane region"/>
    <property type="match status" value="1"/>
</dbReference>
<feature type="transmembrane region" description="Helical" evidence="9">
    <location>
        <begin position="311"/>
        <end position="331"/>
    </location>
</feature>
<sequence>MPPFEEMGCPFGSDRSFGPQVDPRCRPFDFTLLFEDILFVTVPAALLLILAPIQIWGLFRQRAAFTVRSRGLRRWKSMTFASILIVQVLYLVYRGQSPELKTRLSLPADILSSTATVLAFFLSRASHARSLRPSTVLDLYLSLSSLLNIARTRTLWLLAAGTPAPILMIVNLSLTLFALILESIEEKKRLANGSPEEFSGIWARISFSWLFPLLRKGYVKVLLQDDLPSLDTRLQSRLLRRQLITTWSKYDPKARHSLLRACFRTHLSTFPSAMLPRLCVTAFTFAQPFLVNTTIKLVGDKNANVYHEKGLIGAWALVYLGLAVSRSLYTYEASRFVTKLRGGLIALVYQRCLEIRAADEGNVSAVTLMGTDIERIASAMQLLHETWGSLVDIAIACWLLERQLFLACLAPIALVLVFIGITSQISVATQRAQVAWIEKVQERLRTTASLLGDIKAIKMLALPHVVSLLLTNLRRNEIKTSKKFRELLVATLMLSLTPLNLAPAATFAVYVVIAVYWTHETFYTAQAFTSLALIGLLTGP</sequence>
<evidence type="ECO:0000256" key="5">
    <source>
        <dbReference type="ARBA" id="ARBA00022741"/>
    </source>
</evidence>
<organism evidence="11 12">
    <name type="scientific">Trichoderma citrinoviride</name>
    <dbReference type="NCBI Taxonomy" id="58853"/>
    <lineage>
        <taxon>Eukaryota</taxon>
        <taxon>Fungi</taxon>
        <taxon>Dikarya</taxon>
        <taxon>Ascomycota</taxon>
        <taxon>Pezizomycotina</taxon>
        <taxon>Sordariomycetes</taxon>
        <taxon>Hypocreomycetidae</taxon>
        <taxon>Hypocreales</taxon>
        <taxon>Hypocreaceae</taxon>
        <taxon>Trichoderma</taxon>
    </lineage>
</organism>
<dbReference type="FunFam" id="1.20.1560.10:FF:000055">
    <property type="entry name" value="ABC multidrug transporter (Eurofung)"/>
    <property type="match status" value="1"/>
</dbReference>
<dbReference type="InterPro" id="IPR036640">
    <property type="entry name" value="ABC1_TM_sf"/>
</dbReference>
<dbReference type="PANTHER" id="PTHR24223">
    <property type="entry name" value="ATP-BINDING CASSETTE SUB-FAMILY C"/>
    <property type="match status" value="1"/>
</dbReference>
<dbReference type="Gene3D" id="1.20.1560.10">
    <property type="entry name" value="ABC transporter type 1, transmembrane domain"/>
    <property type="match status" value="1"/>
</dbReference>
<evidence type="ECO:0000256" key="8">
    <source>
        <dbReference type="ARBA" id="ARBA00023136"/>
    </source>
</evidence>
<feature type="transmembrane region" description="Helical" evidence="9">
    <location>
        <begin position="37"/>
        <end position="59"/>
    </location>
</feature>
<dbReference type="EMBL" id="KZ680321">
    <property type="protein sequence ID" value="PTB61588.1"/>
    <property type="molecule type" value="Genomic_DNA"/>
</dbReference>
<dbReference type="OrthoDB" id="6500128at2759"/>
<dbReference type="Pfam" id="PF24357">
    <property type="entry name" value="TMD0_ABC"/>
    <property type="match status" value="1"/>
</dbReference>
<evidence type="ECO:0000256" key="4">
    <source>
        <dbReference type="ARBA" id="ARBA00022692"/>
    </source>
</evidence>
<dbReference type="RefSeq" id="XP_024744908.1">
    <property type="nucleotide sequence ID" value="XM_024897532.1"/>
</dbReference>
<feature type="domain" description="ABC transmembrane type-1" evidence="10">
    <location>
        <begin position="278"/>
        <end position="540"/>
    </location>
</feature>
<evidence type="ECO:0000256" key="7">
    <source>
        <dbReference type="ARBA" id="ARBA00022989"/>
    </source>
</evidence>
<evidence type="ECO:0000256" key="6">
    <source>
        <dbReference type="ARBA" id="ARBA00022840"/>
    </source>
</evidence>
<evidence type="ECO:0000256" key="2">
    <source>
        <dbReference type="ARBA" id="ARBA00022448"/>
    </source>
</evidence>
<keyword evidence="5" id="KW-0547">Nucleotide-binding</keyword>
<keyword evidence="4 9" id="KW-0812">Transmembrane</keyword>
<name>A0A2T4AX77_9HYPO</name>
<dbReference type="InterPro" id="IPR011527">
    <property type="entry name" value="ABC1_TM_dom"/>
</dbReference>
<keyword evidence="3" id="KW-1003">Cell membrane</keyword>
<reference evidence="12" key="1">
    <citation type="submission" date="2016-07" db="EMBL/GenBank/DDBJ databases">
        <title>Multiple horizontal gene transfer events from other fungi enriched the ability of initially mycotrophic Trichoderma (Ascomycota) to feed on dead plant biomass.</title>
        <authorList>
            <consortium name="DOE Joint Genome Institute"/>
            <person name="Atanasova L."/>
            <person name="Chenthamara K."/>
            <person name="Zhang J."/>
            <person name="Grujic M."/>
            <person name="Henrissat B."/>
            <person name="Kuo A."/>
            <person name="Aerts A."/>
            <person name="Salamov A."/>
            <person name="Lipzen A."/>
            <person name="Labutti K."/>
            <person name="Barry K."/>
            <person name="Miao Y."/>
            <person name="Rahimi M.J."/>
            <person name="Shen Q."/>
            <person name="Grigoriev I.V."/>
            <person name="Kubicek C.P."/>
            <person name="Druzhinina I.S."/>
        </authorList>
    </citation>
    <scope>NUCLEOTIDE SEQUENCE [LARGE SCALE GENOMIC DNA]</scope>
    <source>
        <strain evidence="12">TUCIM 6016</strain>
    </source>
</reference>
<dbReference type="Proteomes" id="UP000241546">
    <property type="component" value="Unassembled WGS sequence"/>
</dbReference>
<feature type="transmembrane region" description="Helical" evidence="9">
    <location>
        <begin position="156"/>
        <end position="181"/>
    </location>
</feature>
<evidence type="ECO:0000256" key="9">
    <source>
        <dbReference type="SAM" id="Phobius"/>
    </source>
</evidence>
<dbReference type="InterPro" id="IPR056227">
    <property type="entry name" value="TMD0_ABC"/>
</dbReference>
<evidence type="ECO:0000259" key="10">
    <source>
        <dbReference type="PROSITE" id="PS50929"/>
    </source>
</evidence>
<evidence type="ECO:0000313" key="11">
    <source>
        <dbReference type="EMBL" id="PTB61588.1"/>
    </source>
</evidence>
<evidence type="ECO:0000313" key="12">
    <source>
        <dbReference type="Proteomes" id="UP000241546"/>
    </source>
</evidence>
<dbReference type="AlphaFoldDB" id="A0A2T4AX77"/>
<dbReference type="PANTHER" id="PTHR24223:SF404">
    <property type="entry name" value="ABC MULTIDRUG TRANSPORTER (EUROFUNG)-RELATED"/>
    <property type="match status" value="1"/>
</dbReference>
<feature type="transmembrane region" description="Helical" evidence="9">
    <location>
        <begin position="487"/>
        <end position="516"/>
    </location>
</feature>
<protein>
    <recommendedName>
        <fullName evidence="10">ABC transmembrane type-1 domain-containing protein</fullName>
    </recommendedName>
</protein>
<dbReference type="PROSITE" id="PS50929">
    <property type="entry name" value="ABC_TM1F"/>
    <property type="match status" value="1"/>
</dbReference>
<keyword evidence="6" id="KW-0067">ATP-binding</keyword>
<feature type="transmembrane region" description="Helical" evidence="9">
    <location>
        <begin position="274"/>
        <end position="291"/>
    </location>
</feature>
<accession>A0A2T4AX77</accession>
<keyword evidence="12" id="KW-1185">Reference proteome</keyword>
<comment type="subcellular location">
    <subcellularLocation>
        <location evidence="1">Cell membrane</location>
        <topology evidence="1">Multi-pass membrane protein</topology>
    </subcellularLocation>
</comment>
<feature type="non-terminal residue" evidence="11">
    <location>
        <position position="540"/>
    </location>
</feature>
<keyword evidence="8 9" id="KW-0472">Membrane</keyword>
<proteinExistence type="predicted"/>
<keyword evidence="2" id="KW-0813">Transport</keyword>
<dbReference type="GO" id="GO:0005524">
    <property type="term" value="F:ATP binding"/>
    <property type="evidence" value="ECO:0007669"/>
    <property type="project" value="UniProtKB-KW"/>
</dbReference>
<gene>
    <name evidence="11" type="ORF">BBK36DRAFT_145970</name>
</gene>
<dbReference type="GO" id="GO:0005886">
    <property type="term" value="C:plasma membrane"/>
    <property type="evidence" value="ECO:0007669"/>
    <property type="project" value="UniProtKB-SubCell"/>
</dbReference>
<dbReference type="InterPro" id="IPR050173">
    <property type="entry name" value="ABC_transporter_C-like"/>
</dbReference>
<evidence type="ECO:0000256" key="3">
    <source>
        <dbReference type="ARBA" id="ARBA00022475"/>
    </source>
</evidence>
<feature type="transmembrane region" description="Helical" evidence="9">
    <location>
        <begin position="75"/>
        <end position="93"/>
    </location>
</feature>